<dbReference type="Gene3D" id="2.60.420.10">
    <property type="entry name" value="Maltose phosphorylase, domain 3"/>
    <property type="match status" value="1"/>
</dbReference>
<dbReference type="EMBL" id="CAFBLP010000007">
    <property type="protein sequence ID" value="CAB4864428.1"/>
    <property type="molecule type" value="Genomic_DNA"/>
</dbReference>
<dbReference type="PANTHER" id="PTHR34987">
    <property type="entry name" value="C, PUTATIVE (AFU_ORTHOLOGUE AFUA_3G02880)-RELATED"/>
    <property type="match status" value="1"/>
</dbReference>
<dbReference type="AlphaFoldDB" id="A0A6J7D5M6"/>
<dbReference type="SUPFAM" id="SSF48208">
    <property type="entry name" value="Six-hairpin glycosidases"/>
    <property type="match status" value="1"/>
</dbReference>
<protein>
    <submittedName>
        <fullName evidence="4">Unannotated protein</fullName>
    </submittedName>
</protein>
<dbReference type="GO" id="GO:0005975">
    <property type="term" value="P:carbohydrate metabolic process"/>
    <property type="evidence" value="ECO:0007669"/>
    <property type="project" value="InterPro"/>
</dbReference>
<dbReference type="InterPro" id="IPR035398">
    <property type="entry name" value="Bac_rhamnosid_C"/>
</dbReference>
<reference evidence="4" key="1">
    <citation type="submission" date="2020-05" db="EMBL/GenBank/DDBJ databases">
        <authorList>
            <person name="Chiriac C."/>
            <person name="Salcher M."/>
            <person name="Ghai R."/>
            <person name="Kavagutti S V."/>
        </authorList>
    </citation>
    <scope>NUCLEOTIDE SEQUENCE</scope>
</reference>
<dbReference type="Pfam" id="PF17389">
    <property type="entry name" value="Bac_rhamnosid6H"/>
    <property type="match status" value="1"/>
</dbReference>
<evidence type="ECO:0000259" key="1">
    <source>
        <dbReference type="Pfam" id="PF08531"/>
    </source>
</evidence>
<dbReference type="InterPro" id="IPR012341">
    <property type="entry name" value="6hp_glycosidase-like_sf"/>
</dbReference>
<evidence type="ECO:0000259" key="2">
    <source>
        <dbReference type="Pfam" id="PF17389"/>
    </source>
</evidence>
<proteinExistence type="predicted"/>
<dbReference type="Pfam" id="PF08531">
    <property type="entry name" value="Bac_rhamnosid_N"/>
    <property type="match status" value="1"/>
</dbReference>
<dbReference type="Gene3D" id="1.50.10.10">
    <property type="match status" value="1"/>
</dbReference>
<dbReference type="PANTHER" id="PTHR34987:SF4">
    <property type="entry name" value="ALPHA-L-RHAMNOSIDASE C-TERMINAL DOMAIN-CONTAINING PROTEIN"/>
    <property type="match status" value="1"/>
</dbReference>
<dbReference type="Gene3D" id="2.60.120.260">
    <property type="entry name" value="Galactose-binding domain-like"/>
    <property type="match status" value="2"/>
</dbReference>
<organism evidence="4">
    <name type="scientific">freshwater metagenome</name>
    <dbReference type="NCBI Taxonomy" id="449393"/>
    <lineage>
        <taxon>unclassified sequences</taxon>
        <taxon>metagenomes</taxon>
        <taxon>ecological metagenomes</taxon>
    </lineage>
</organism>
<sequence length="834" mass="90941">MVARYTGGTSALLPNHSRRLLTRGTNAGRLGFASMYLRHPEPFEGRWRARWIWHERPRIAAETATRPVLARPIDTVALLRRSFELRSVPSSVPSRIWVDGRYVLSVNGVEVARGPVRSDPRSAHYDVVDLAPHLQVGSNVLAITARHFGTATSWWMPAPPSYTLGAGAVVFEASIGDDWIISDRSWRCHRGAAWSPVSMPGDVACLPLESFDAREHPWGWDLSSFDDAGWRAAVEIEPFNTGAHGDPHPPSEPFGMLRPPVRTAFPGGAVHAARLTGRHALIGSDPVDDPVKQVLGDELSLRMPDGDDPSGIALYSFDLGCIAAGTLQLDVRGAAAGTIIDIAAAEHLDAAGHLVMLGQHAGVRYVCSGQAHAQFESLDIIGTRHLHAAVRSPSGETDPALALSIRDRHRPRPDGAAFTCSDPVLEHIHRVGLRTVDLCALDAYVDCPTREQRAWTGDSVVHQMVDLVTNPDWAMARWHPQLAAAPRTDGMLAMAPASDFAADDRMFVPDWSLHWVRSVHNLYRYTADRELVAELLPVAERTLRWFESYLQPDGLLHQVSGWVLIDWSSVYSNGCSSTLNALWARALEDLAEMAAWLGNEGTAAWALQRRAAVAAGFDAFWDEQRGVYIDHIVGGIPQRAAAQHGGAAALAAGLVPAHRVARVVDALTDSQRLLRHSWVMDSVTVDGGSTGFVHLTMGYPPPTWDVEQQMVEAEPFFRYVLHDGLARAGRADLIAGLCRDWNVFLEAGETTWPECWVGGTRCHGWSSTPTRDLIVHTLGITPAEPGYASVRVVPALGGLEWARATVPTPYGPITVEAHADGTVQIDSPVPVIRT</sequence>
<feature type="domain" description="Alpha-L-rhamnosidase C-terminal" evidence="3">
    <location>
        <begin position="779"/>
        <end position="830"/>
    </location>
</feature>
<evidence type="ECO:0000313" key="4">
    <source>
        <dbReference type="EMBL" id="CAB4864428.1"/>
    </source>
</evidence>
<accession>A0A6J7D5M6</accession>
<dbReference type="InterPro" id="IPR008928">
    <property type="entry name" value="6-hairpin_glycosidase_sf"/>
</dbReference>
<evidence type="ECO:0000259" key="3">
    <source>
        <dbReference type="Pfam" id="PF17390"/>
    </source>
</evidence>
<dbReference type="Pfam" id="PF17390">
    <property type="entry name" value="Bac_rhamnosid_C"/>
    <property type="match status" value="1"/>
</dbReference>
<dbReference type="InterPro" id="IPR013737">
    <property type="entry name" value="Bac_rhamnosid_N"/>
</dbReference>
<feature type="domain" description="Alpha-L-rhamnosidase six-hairpin glycosidase" evidence="2">
    <location>
        <begin position="416"/>
        <end position="669"/>
    </location>
</feature>
<name>A0A6J7D5M6_9ZZZZ</name>
<feature type="domain" description="Bacterial alpha-L-rhamnosidase N-terminal" evidence="1">
    <location>
        <begin position="100"/>
        <end position="239"/>
    </location>
</feature>
<gene>
    <name evidence="4" type="ORF">UFOPK3376_00454</name>
</gene>
<dbReference type="InterPro" id="IPR035396">
    <property type="entry name" value="Bac_rhamnosid6H"/>
</dbReference>